<protein>
    <submittedName>
        <fullName evidence="1">Uncharacterized protein</fullName>
    </submittedName>
</protein>
<comment type="caution">
    <text evidence="1">The sequence shown here is derived from an EMBL/GenBank/DDBJ whole genome shotgun (WGS) entry which is preliminary data.</text>
</comment>
<organism evidence="1 2">
    <name type="scientific">Nonomuraea rosea</name>
    <dbReference type="NCBI Taxonomy" id="638574"/>
    <lineage>
        <taxon>Bacteria</taxon>
        <taxon>Bacillati</taxon>
        <taxon>Actinomycetota</taxon>
        <taxon>Actinomycetes</taxon>
        <taxon>Streptosporangiales</taxon>
        <taxon>Streptosporangiaceae</taxon>
        <taxon>Nonomuraea</taxon>
    </lineage>
</organism>
<accession>A0ABP7A2I3</accession>
<dbReference type="Proteomes" id="UP001500630">
    <property type="component" value="Unassembled WGS sequence"/>
</dbReference>
<evidence type="ECO:0000313" key="2">
    <source>
        <dbReference type="Proteomes" id="UP001500630"/>
    </source>
</evidence>
<reference evidence="2" key="1">
    <citation type="journal article" date="2019" name="Int. J. Syst. Evol. Microbiol.">
        <title>The Global Catalogue of Microorganisms (GCM) 10K type strain sequencing project: providing services to taxonomists for standard genome sequencing and annotation.</title>
        <authorList>
            <consortium name="The Broad Institute Genomics Platform"/>
            <consortium name="The Broad Institute Genome Sequencing Center for Infectious Disease"/>
            <person name="Wu L."/>
            <person name="Ma J."/>
        </authorList>
    </citation>
    <scope>NUCLEOTIDE SEQUENCE [LARGE SCALE GENOMIC DNA]</scope>
    <source>
        <strain evidence="2">JCM 17326</strain>
    </source>
</reference>
<evidence type="ECO:0000313" key="1">
    <source>
        <dbReference type="EMBL" id="GAA3623647.1"/>
    </source>
</evidence>
<proteinExistence type="predicted"/>
<keyword evidence="2" id="KW-1185">Reference proteome</keyword>
<name>A0ABP7A2I3_9ACTN</name>
<gene>
    <name evidence="1" type="ORF">GCM10022419_131610</name>
</gene>
<dbReference type="EMBL" id="BAABDQ010000071">
    <property type="protein sequence ID" value="GAA3623647.1"/>
    <property type="molecule type" value="Genomic_DNA"/>
</dbReference>
<sequence length="46" mass="4998">MTSIGKWARGDGETGFIYDPSDELLVWDSETRTAAPAKWGPEGTTP</sequence>